<dbReference type="FunFam" id="3.40.1180.10:FF:000001">
    <property type="entry name" value="(2E,6E)-farnesyl-diphosphate-specific ditrans,polycis-undecaprenyl-diphosphate synthase"/>
    <property type="match status" value="1"/>
</dbReference>
<dbReference type="GO" id="GO:0030145">
    <property type="term" value="F:manganese ion binding"/>
    <property type="evidence" value="ECO:0007669"/>
    <property type="project" value="TreeGrafter"/>
</dbReference>
<name>A0A829H4I1_LACPA</name>
<evidence type="ECO:0000313" key="5">
    <source>
        <dbReference type="Proteomes" id="UP000014244"/>
    </source>
</evidence>
<evidence type="ECO:0000256" key="1">
    <source>
        <dbReference type="ARBA" id="ARBA00001946"/>
    </source>
</evidence>
<feature type="transmembrane region" description="Helical" evidence="3">
    <location>
        <begin position="268"/>
        <end position="285"/>
    </location>
</feature>
<dbReference type="EMBL" id="ANKE01000753">
    <property type="protein sequence ID" value="EPC70117.1"/>
    <property type="molecule type" value="Genomic_DNA"/>
</dbReference>
<evidence type="ECO:0000256" key="2">
    <source>
        <dbReference type="ARBA" id="ARBA00022679"/>
    </source>
</evidence>
<dbReference type="HAMAP" id="MF_01139">
    <property type="entry name" value="ISPT"/>
    <property type="match status" value="1"/>
</dbReference>
<dbReference type="PANTHER" id="PTHR10291:SF0">
    <property type="entry name" value="DEHYDRODOLICHYL DIPHOSPHATE SYNTHASE 2"/>
    <property type="match status" value="1"/>
</dbReference>
<protein>
    <submittedName>
        <fullName evidence="4">UDP pyrophosphate synthetase</fullName>
    </submittedName>
</protein>
<dbReference type="SUPFAM" id="SSF64005">
    <property type="entry name" value="Undecaprenyl diphosphate synthase"/>
    <property type="match status" value="1"/>
</dbReference>
<comment type="caution">
    <text evidence="4">The sequence shown here is derived from an EMBL/GenBank/DDBJ whole genome shotgun (WGS) entry which is preliminary data.</text>
</comment>
<keyword evidence="3" id="KW-0472">Membrane</keyword>
<sequence length="432" mass="47975">MATSKASKVKLDPARIPAHIAIIMDGNGRWAKRRFLPRVAGHKQGMQNVKTITKAASRLGVKVLTLYAFSTENWKRPGSEVNYLMRLPVDFFNDFMPDLIKENVKVEVMGELDDLPPQTRQASEKAMADTANNTGMILNFALNYGGRDELVHAAQKLAKQVQEGELSPDDIDDRHFANALMTGFLGDLADPDLLIRTSGELRISNFLLWQIAYSELVFVDDYWPDFSPAALEAAIAEYQARDRRFGGIKKIKQLFFGNGGFITMKQRVITAVVALAIFIPILIAGGGWIDIAGAVLAVIALSEVFIMRKRILVSADYLIAALGVLVVVLPNSFFRWLPAFLGRIDLIYIAVALLLFLTVTTKNKTTFDDIGVSVLSFFYIGTGFHYLISVRNDAGLDTLMFALLIVWLTDTGAYMIGRKLGRHKLWPAISPN</sequence>
<dbReference type="AlphaFoldDB" id="A0A829H4I1"/>
<gene>
    <name evidence="4" type="ORF">Lpp41_15751</name>
</gene>
<evidence type="ECO:0000256" key="3">
    <source>
        <dbReference type="SAM" id="Phobius"/>
    </source>
</evidence>
<evidence type="ECO:0000313" key="4">
    <source>
        <dbReference type="EMBL" id="EPC70117.1"/>
    </source>
</evidence>
<dbReference type="NCBIfam" id="TIGR00055">
    <property type="entry name" value="uppS"/>
    <property type="match status" value="1"/>
</dbReference>
<feature type="non-terminal residue" evidence="4">
    <location>
        <position position="432"/>
    </location>
</feature>
<dbReference type="InterPro" id="IPR001441">
    <property type="entry name" value="UPP_synth-like"/>
</dbReference>
<dbReference type="Proteomes" id="UP000014244">
    <property type="component" value="Unassembled WGS sequence"/>
</dbReference>
<feature type="transmembrane region" description="Helical" evidence="3">
    <location>
        <begin position="315"/>
        <end position="334"/>
    </location>
</feature>
<dbReference type="PANTHER" id="PTHR10291">
    <property type="entry name" value="DEHYDRODOLICHYL DIPHOSPHATE SYNTHASE FAMILY MEMBER"/>
    <property type="match status" value="1"/>
</dbReference>
<comment type="cofactor">
    <cofactor evidence="1">
        <name>Mg(2+)</name>
        <dbReference type="ChEBI" id="CHEBI:18420"/>
    </cofactor>
</comment>
<feature type="transmembrane region" description="Helical" evidence="3">
    <location>
        <begin position="370"/>
        <end position="388"/>
    </location>
</feature>
<dbReference type="InterPro" id="IPR018520">
    <property type="entry name" value="UPP_synth-like_CS"/>
</dbReference>
<keyword evidence="3" id="KW-1133">Transmembrane helix</keyword>
<keyword evidence="2" id="KW-0808">Transferase</keyword>
<dbReference type="Pfam" id="PF01148">
    <property type="entry name" value="CTP_transf_1"/>
    <property type="match status" value="1"/>
</dbReference>
<reference evidence="4 5" key="1">
    <citation type="journal article" date="2013" name="PLoS ONE">
        <title>Lactobacillus paracasei comparative genomics: towards species pan-genome definition and exploitation of diversity.</title>
        <authorList>
            <person name="Smokvina T."/>
            <person name="Wels M."/>
            <person name="Polka J."/>
            <person name="Chervaux C."/>
            <person name="Brisse S."/>
            <person name="Boekhorst J."/>
            <person name="van Hylckama Vlieg J.E."/>
            <person name="Siezen R.J."/>
        </authorList>
    </citation>
    <scope>NUCLEOTIDE SEQUENCE [LARGE SCALE GENOMIC DNA]</scope>
    <source>
        <strain evidence="4 5">Lpp41</strain>
    </source>
</reference>
<dbReference type="NCBIfam" id="NF011405">
    <property type="entry name" value="PRK14830.1"/>
    <property type="match status" value="1"/>
</dbReference>
<dbReference type="Gene3D" id="3.40.1180.10">
    <property type="entry name" value="Decaprenyl diphosphate synthase-like"/>
    <property type="match status" value="1"/>
</dbReference>
<dbReference type="GO" id="GO:0008834">
    <property type="term" value="F:ditrans,polycis-undecaprenyl-diphosphate synthase [(2E,6E)-farnesyl-diphosphate specific] activity"/>
    <property type="evidence" value="ECO:0007669"/>
    <property type="project" value="TreeGrafter"/>
</dbReference>
<feature type="transmembrane region" description="Helical" evidence="3">
    <location>
        <begin position="394"/>
        <end position="416"/>
    </location>
</feature>
<dbReference type="PROSITE" id="PS01066">
    <property type="entry name" value="UPP_SYNTHASE"/>
    <property type="match status" value="1"/>
</dbReference>
<dbReference type="GO" id="GO:0000287">
    <property type="term" value="F:magnesium ion binding"/>
    <property type="evidence" value="ECO:0007669"/>
    <property type="project" value="TreeGrafter"/>
</dbReference>
<keyword evidence="3" id="KW-0812">Transmembrane</keyword>
<dbReference type="GO" id="GO:0005829">
    <property type="term" value="C:cytosol"/>
    <property type="evidence" value="ECO:0007669"/>
    <property type="project" value="TreeGrafter"/>
</dbReference>
<dbReference type="InterPro" id="IPR036424">
    <property type="entry name" value="UPP_synth-like_sf"/>
</dbReference>
<organism evidence="4 5">
    <name type="scientific">Lacticaseibacillus paracasei subsp. paracasei Lpp41</name>
    <dbReference type="NCBI Taxonomy" id="1256208"/>
    <lineage>
        <taxon>Bacteria</taxon>
        <taxon>Bacillati</taxon>
        <taxon>Bacillota</taxon>
        <taxon>Bacilli</taxon>
        <taxon>Lactobacillales</taxon>
        <taxon>Lactobacillaceae</taxon>
        <taxon>Lacticaseibacillus</taxon>
    </lineage>
</organism>
<proteinExistence type="inferred from homology"/>
<dbReference type="Pfam" id="PF01255">
    <property type="entry name" value="Prenyltransf"/>
    <property type="match status" value="1"/>
</dbReference>
<feature type="transmembrane region" description="Helical" evidence="3">
    <location>
        <begin position="340"/>
        <end position="358"/>
    </location>
</feature>
<dbReference type="CDD" id="cd00475">
    <property type="entry name" value="Cis_IPPS"/>
    <property type="match status" value="1"/>
</dbReference>
<dbReference type="GO" id="GO:0016094">
    <property type="term" value="P:polyprenol biosynthetic process"/>
    <property type="evidence" value="ECO:0007669"/>
    <property type="project" value="TreeGrafter"/>
</dbReference>
<accession>A0A829H4I1</accession>